<evidence type="ECO:0000313" key="4">
    <source>
        <dbReference type="Proteomes" id="UP000070188"/>
    </source>
</evidence>
<evidence type="ECO:0000256" key="1">
    <source>
        <dbReference type="SAM" id="MobiDB-lite"/>
    </source>
</evidence>
<evidence type="ECO:0000313" key="3">
    <source>
        <dbReference type="EMBL" id="KWX01841.1"/>
    </source>
</evidence>
<dbReference type="RefSeq" id="WP_066888565.1">
    <property type="nucleotide sequence ID" value="NZ_CP171739.1"/>
</dbReference>
<dbReference type="Pfam" id="PF08940">
    <property type="entry name" value="DUF1918"/>
    <property type="match status" value="1"/>
</dbReference>
<comment type="caution">
    <text evidence="3">The sequence shown here is derived from an EMBL/GenBank/DDBJ whole genome shotgun (WGS) entry which is preliminary data.</text>
</comment>
<protein>
    <recommendedName>
        <fullName evidence="2">DUF1918 domain-containing protein</fullName>
    </recommendedName>
</protein>
<evidence type="ECO:0000259" key="2">
    <source>
        <dbReference type="Pfam" id="PF08940"/>
    </source>
</evidence>
<dbReference type="STRING" id="1469144.LI90_2874"/>
<dbReference type="EMBL" id="LAXD01000001">
    <property type="protein sequence ID" value="KWX01841.1"/>
    <property type="molecule type" value="Genomic_DNA"/>
</dbReference>
<dbReference type="AlphaFoldDB" id="A0A132MVF8"/>
<dbReference type="PATRIC" id="fig|1469144.10.peg.3106"/>
<feature type="region of interest" description="Disordered" evidence="1">
    <location>
        <begin position="61"/>
        <end position="80"/>
    </location>
</feature>
<reference evidence="4" key="1">
    <citation type="submission" date="2015-04" db="EMBL/GenBank/DDBJ databases">
        <title>Physiological reanalysis, assessment of diazotrophy, and genome sequences of multiple isolates of Streptomyces thermoautotrophicus.</title>
        <authorList>
            <person name="MacKellar D.C."/>
            <person name="Lieber L."/>
            <person name="Norman J."/>
            <person name="Bolger A."/>
            <person name="Tobin C."/>
            <person name="Murray J.W."/>
            <person name="Chang R."/>
            <person name="Ford T."/>
            <person name="Nguyen P.Q."/>
            <person name="Woodward J."/>
            <person name="Permingeat H."/>
            <person name="Joshi N.S."/>
            <person name="Silver P.A."/>
            <person name="Usadel B."/>
            <person name="Rutherford A.W."/>
            <person name="Friesen M."/>
            <person name="Prell J."/>
        </authorList>
    </citation>
    <scope>NUCLEOTIDE SEQUENCE [LARGE SCALE GENOMIC DNA]</scope>
    <source>
        <strain evidence="4">H1</strain>
    </source>
</reference>
<name>A0A132MVF8_9ACTN</name>
<dbReference type="SUPFAM" id="SSF50118">
    <property type="entry name" value="Cell growth inhibitor/plasmid maintenance toxic component"/>
    <property type="match status" value="1"/>
</dbReference>
<gene>
    <name evidence="3" type="ORF">LI90_2874</name>
</gene>
<dbReference type="InterPro" id="IPR015035">
    <property type="entry name" value="DUF1918"/>
</dbReference>
<sequence length="80" mass="8737">MRATVGDRLHVHGKTVGQHDRIGEIIEVRGPNGAPPYVVRFEDGHTGLVFPGPDAVVERPEEVQVEAAAQSRKQGQRSGW</sequence>
<feature type="compositionally biased region" description="Polar residues" evidence="1">
    <location>
        <begin position="71"/>
        <end position="80"/>
    </location>
</feature>
<proteinExistence type="predicted"/>
<organism evidence="3 4">
    <name type="scientific">Carbonactinospora thermoautotrophica</name>
    <dbReference type="NCBI Taxonomy" id="1469144"/>
    <lineage>
        <taxon>Bacteria</taxon>
        <taxon>Bacillati</taxon>
        <taxon>Actinomycetota</taxon>
        <taxon>Actinomycetes</taxon>
        <taxon>Kitasatosporales</taxon>
        <taxon>Carbonactinosporaceae</taxon>
        <taxon>Carbonactinospora</taxon>
    </lineage>
</organism>
<dbReference type="Gene3D" id="2.30.30.440">
    <property type="entry name" value="Domain of unknown function DUF1918"/>
    <property type="match status" value="1"/>
</dbReference>
<feature type="domain" description="DUF1918" evidence="2">
    <location>
        <begin position="1"/>
        <end position="57"/>
    </location>
</feature>
<dbReference type="OrthoDB" id="4828144at2"/>
<accession>A0A132MVF8</accession>
<keyword evidence="4" id="KW-1185">Reference proteome</keyword>
<dbReference type="Proteomes" id="UP000070188">
    <property type="component" value="Unassembled WGS sequence"/>
</dbReference>